<evidence type="ECO:0000313" key="18">
    <source>
        <dbReference type="Proteomes" id="UP000314983"/>
    </source>
</evidence>
<dbReference type="PANTHER" id="PTHR24365">
    <property type="entry name" value="TOLL-LIKE RECEPTOR"/>
    <property type="match status" value="1"/>
</dbReference>
<keyword evidence="13" id="KW-0395">Inflammatory response</keyword>
<dbReference type="InterPro" id="IPR001611">
    <property type="entry name" value="Leu-rich_rpt"/>
</dbReference>
<evidence type="ECO:0000256" key="7">
    <source>
        <dbReference type="ARBA" id="ARBA00022737"/>
    </source>
</evidence>
<comment type="subcellular location">
    <subcellularLocation>
        <location evidence="1">Membrane</location>
        <topology evidence="1">Single-pass type I membrane protein</topology>
    </subcellularLocation>
</comment>
<keyword evidence="10 15" id="KW-0472">Membrane</keyword>
<comment type="similarity">
    <text evidence="2">Belongs to the Toll-like receptor family.</text>
</comment>
<dbReference type="GO" id="GO:0038023">
    <property type="term" value="F:signaling receptor activity"/>
    <property type="evidence" value="ECO:0007669"/>
    <property type="project" value="TreeGrafter"/>
</dbReference>
<dbReference type="AlphaFoldDB" id="A0A4W4E6G8"/>
<dbReference type="Proteomes" id="UP000314983">
    <property type="component" value="Chromosome 10"/>
</dbReference>
<evidence type="ECO:0000256" key="12">
    <source>
        <dbReference type="ARBA" id="ARBA00023180"/>
    </source>
</evidence>
<dbReference type="RefSeq" id="XP_026875264.2">
    <property type="nucleotide sequence ID" value="XM_027019463.2"/>
</dbReference>
<dbReference type="InterPro" id="IPR032675">
    <property type="entry name" value="LRR_dom_sf"/>
</dbReference>
<feature type="region of interest" description="Disordered" evidence="14">
    <location>
        <begin position="958"/>
        <end position="992"/>
    </location>
</feature>
<evidence type="ECO:0000256" key="14">
    <source>
        <dbReference type="SAM" id="MobiDB-lite"/>
    </source>
</evidence>
<evidence type="ECO:0000256" key="8">
    <source>
        <dbReference type="ARBA" id="ARBA00022859"/>
    </source>
</evidence>
<dbReference type="Pfam" id="PF01582">
    <property type="entry name" value="TIR"/>
    <property type="match status" value="1"/>
</dbReference>
<dbReference type="InterPro" id="IPR003591">
    <property type="entry name" value="Leu-rich_rpt_typical-subtyp"/>
</dbReference>
<protein>
    <recommendedName>
        <fullName evidence="16">TIR domain-containing protein</fullName>
    </recommendedName>
</protein>
<dbReference type="Gene3D" id="3.80.10.10">
    <property type="entry name" value="Ribonuclease Inhibitor"/>
    <property type="match status" value="5"/>
</dbReference>
<evidence type="ECO:0000256" key="13">
    <source>
        <dbReference type="ARBA" id="ARBA00023198"/>
    </source>
</evidence>
<dbReference type="CTD" id="402884"/>
<feature type="transmembrane region" description="Helical" evidence="15">
    <location>
        <begin position="752"/>
        <end position="773"/>
    </location>
</feature>
<keyword evidence="5 15" id="KW-0812">Transmembrane</keyword>
<dbReference type="Ensembl" id="ENSEEET00000007384.2">
    <property type="protein sequence ID" value="ENSEEEP00000007284.2"/>
    <property type="gene ID" value="ENSEEEG00000003829.2"/>
</dbReference>
<dbReference type="GO" id="GO:0006954">
    <property type="term" value="P:inflammatory response"/>
    <property type="evidence" value="ECO:0007669"/>
    <property type="project" value="UniProtKB-KW"/>
</dbReference>
<evidence type="ECO:0000313" key="17">
    <source>
        <dbReference type="Ensembl" id="ENSEEEP00000007284.2"/>
    </source>
</evidence>
<dbReference type="InterPro" id="IPR000157">
    <property type="entry name" value="TIR_dom"/>
</dbReference>
<dbReference type="STRING" id="8005.ENSEEEP00000007284"/>
<sequence>MEFNIKSLGNMAHWFHLLISVGIFTSFLQFTLNYSFKNCNESVDSKKAIFKCIKRQAQTVSAIVDDIPPSATNITISYCILSDIPSGSFSHLPELKILRLDCNRIRKINEDAFIHLMHLQTLNLSTNAISYLSHSSFRGLHNLTNLLLDDNQLKSLPLDLFSSLTSLKILDLRRNQLFNFSAVVHSITHLSALTKLKLSFNSLNSLHHSASLPQSLATLYLDNNNLNTLGCSREFLSSVKVLDFSYNKFLSSRAFWGMNLNGLRYLRLHSTNVSIIKLLKCNFTKVPPQCIDFSGLGANKPHFLSSLCKQLSHYPKIHIRNMTLQSNGIRTLNKTMLSNCPKISGILDLSYNELKNIKCLEFLKDQKQVRSLKFEHNHITKLLSCKTATNLSLPNLKELSYRYNRILYISAFAFIHAPKITTLLLNINIIAYMDKKALSGLRDLVTLRLDNNLLSDLYAESFEDLHSLKTLNLRNNRIAVIFNNTFHSLGNLTILDLGGNKIAQLMPQAFNGLDSLANLYLDRNRLEAIDDQQLGRLHRTLQVLDLCGNSICYYTKQPYSPFVNLTKLIDLKLDGQLPYGISILPSAFFRGLTSLTRLYLSNNHISYFNADIFDDLKSLTFLTLDNSGAGVTQLKPGIFKNLQKLVTLSIENMGVESFSEEVFGNLTALKVLHLNRNALQTMDIQLLENLTNLQYLDLRNSPLSCSCLNSDLQNWTKNNQKVQLVYLYDLSCQDLNGSNFYNFETDVCYLDLGVYLFASTYFATIVLILVPLLHVKLYWKFKYGYYVFRSWFGEQWRRLREEEEKSMYDAFISYNSADEKWVMEKLLPNLEGNGSSFKLCLHHRDFEPGRYIVDNIVSAVYNSRKTVCVISQSFLRSEWCSLEIQMASYRLFHEMQDVLLLVFLESIHERQLSTYHRMRKVMLKKTYLQWPQPDCTDPINAQELFWKQLKRAISSSSRCQEEQSEVDLQMGQPTEGNMEERGHFGSQPNLMP</sequence>
<dbReference type="SUPFAM" id="SSF52200">
    <property type="entry name" value="Toll/Interleukin receptor TIR domain"/>
    <property type="match status" value="1"/>
</dbReference>
<dbReference type="KEGG" id="eee:113583243"/>
<dbReference type="GO" id="GO:0005783">
    <property type="term" value="C:endoplasmic reticulum"/>
    <property type="evidence" value="ECO:0007669"/>
    <property type="project" value="Ensembl"/>
</dbReference>
<organism evidence="17 18">
    <name type="scientific">Electrophorus electricus</name>
    <name type="common">Electric eel</name>
    <name type="synonym">Gymnotus electricus</name>
    <dbReference type="NCBI Taxonomy" id="8005"/>
    <lineage>
        <taxon>Eukaryota</taxon>
        <taxon>Metazoa</taxon>
        <taxon>Chordata</taxon>
        <taxon>Craniata</taxon>
        <taxon>Vertebrata</taxon>
        <taxon>Euteleostomi</taxon>
        <taxon>Actinopterygii</taxon>
        <taxon>Neopterygii</taxon>
        <taxon>Teleostei</taxon>
        <taxon>Ostariophysi</taxon>
        <taxon>Gymnotiformes</taxon>
        <taxon>Gymnotoidei</taxon>
        <taxon>Gymnotidae</taxon>
        <taxon>Electrophorus</taxon>
    </lineage>
</organism>
<evidence type="ECO:0000256" key="3">
    <source>
        <dbReference type="ARBA" id="ARBA00022588"/>
    </source>
</evidence>
<reference evidence="18" key="2">
    <citation type="journal article" date="2017" name="Sci. Adv.">
        <title>A tail of two voltages: Proteomic comparison of the three electric organs of the electric eel.</title>
        <authorList>
            <person name="Traeger L.L."/>
            <person name="Sabat G."/>
            <person name="Barrett-Wilt G.A."/>
            <person name="Wells G.B."/>
            <person name="Sussman M.R."/>
        </authorList>
    </citation>
    <scope>NUCLEOTIDE SEQUENCE [LARGE SCALE GENOMIC DNA]</scope>
</reference>
<dbReference type="FunFam" id="3.40.50.10140:FF:000001">
    <property type="entry name" value="Toll-like receptor 2"/>
    <property type="match status" value="1"/>
</dbReference>
<dbReference type="GO" id="GO:0005886">
    <property type="term" value="C:plasma membrane"/>
    <property type="evidence" value="ECO:0007669"/>
    <property type="project" value="TreeGrafter"/>
</dbReference>
<evidence type="ECO:0000256" key="5">
    <source>
        <dbReference type="ARBA" id="ARBA00022692"/>
    </source>
</evidence>
<dbReference type="PROSITE" id="PS51450">
    <property type="entry name" value="LRR"/>
    <property type="match status" value="3"/>
</dbReference>
<dbReference type="GeneID" id="113583243"/>
<keyword evidence="7" id="KW-0677">Repeat</keyword>
<evidence type="ECO:0000256" key="9">
    <source>
        <dbReference type="ARBA" id="ARBA00022989"/>
    </source>
</evidence>
<proteinExistence type="inferred from homology"/>
<dbReference type="GO" id="GO:0045087">
    <property type="term" value="P:innate immune response"/>
    <property type="evidence" value="ECO:0007669"/>
    <property type="project" value="UniProtKB-KW"/>
</dbReference>
<dbReference type="Pfam" id="PF13855">
    <property type="entry name" value="LRR_8"/>
    <property type="match status" value="4"/>
</dbReference>
<reference evidence="17" key="3">
    <citation type="submission" date="2020-05" db="EMBL/GenBank/DDBJ databases">
        <title>Electrophorus electricus (electric eel) genome, fEleEle1, primary haplotype.</title>
        <authorList>
            <person name="Myers G."/>
            <person name="Meyer A."/>
            <person name="Fedrigo O."/>
            <person name="Formenti G."/>
            <person name="Rhie A."/>
            <person name="Tracey A."/>
            <person name="Sims Y."/>
            <person name="Jarvis E.D."/>
        </authorList>
    </citation>
    <scope>NUCLEOTIDE SEQUENCE [LARGE SCALE GENOMIC DNA]</scope>
</reference>
<dbReference type="SMART" id="SM00255">
    <property type="entry name" value="TIR"/>
    <property type="match status" value="1"/>
</dbReference>
<dbReference type="PANTHER" id="PTHR24365:SF545">
    <property type="entry name" value="TOLL-LIKE RECEPTOR 12"/>
    <property type="match status" value="1"/>
</dbReference>
<evidence type="ECO:0000256" key="15">
    <source>
        <dbReference type="SAM" id="Phobius"/>
    </source>
</evidence>
<keyword evidence="11" id="KW-0675">Receptor</keyword>
<name>A0A4W4E6G8_ELEEL</name>
<dbReference type="PROSITE" id="PS50104">
    <property type="entry name" value="TIR"/>
    <property type="match status" value="1"/>
</dbReference>
<dbReference type="GO" id="GO:0002224">
    <property type="term" value="P:toll-like receptor signaling pathway"/>
    <property type="evidence" value="ECO:0007669"/>
    <property type="project" value="Ensembl"/>
</dbReference>
<reference evidence="18" key="1">
    <citation type="journal article" date="2014" name="Science">
        <title>Nonhuman genetics. Genomic basis for the convergent evolution of electric organs.</title>
        <authorList>
            <person name="Gallant J.R."/>
            <person name="Traeger L.L."/>
            <person name="Volkening J.D."/>
            <person name="Moffett H."/>
            <person name="Chen P.H."/>
            <person name="Novina C.D."/>
            <person name="Phillips G.N.Jr."/>
            <person name="Anand R."/>
            <person name="Wells G.B."/>
            <person name="Pinch M."/>
            <person name="Guth R."/>
            <person name="Unguez G.A."/>
            <person name="Albert J.S."/>
            <person name="Zakon H.H."/>
            <person name="Samanta M.P."/>
            <person name="Sussman M.R."/>
        </authorList>
    </citation>
    <scope>NUCLEOTIDE SEQUENCE [LARGE SCALE GENOMIC DNA]</scope>
</reference>
<evidence type="ECO:0000256" key="11">
    <source>
        <dbReference type="ARBA" id="ARBA00023170"/>
    </source>
</evidence>
<feature type="transmembrane region" description="Helical" evidence="15">
    <location>
        <begin position="12"/>
        <end position="32"/>
    </location>
</feature>
<dbReference type="SMART" id="SM00365">
    <property type="entry name" value="LRR_SD22"/>
    <property type="match status" value="8"/>
</dbReference>
<dbReference type="SUPFAM" id="SSF52058">
    <property type="entry name" value="L domain-like"/>
    <property type="match status" value="2"/>
</dbReference>
<dbReference type="Gene3D" id="3.40.50.10140">
    <property type="entry name" value="Toll/interleukin-1 receptor homology (TIR) domain"/>
    <property type="match status" value="1"/>
</dbReference>
<dbReference type="FunFam" id="3.80.10.10:FF:001164">
    <property type="entry name" value="GH01279p"/>
    <property type="match status" value="2"/>
</dbReference>
<accession>A0A4W4E6G8</accession>
<dbReference type="PRINTS" id="PR01537">
    <property type="entry name" value="INTRLKN1R1F"/>
</dbReference>
<evidence type="ECO:0000256" key="1">
    <source>
        <dbReference type="ARBA" id="ARBA00004479"/>
    </source>
</evidence>
<reference evidence="17" key="4">
    <citation type="submission" date="2025-08" db="UniProtKB">
        <authorList>
            <consortium name="Ensembl"/>
        </authorList>
    </citation>
    <scope>IDENTIFICATION</scope>
</reference>
<keyword evidence="8" id="KW-0391">Immunity</keyword>
<gene>
    <name evidence="17" type="primary">tlr21</name>
</gene>
<feature type="domain" description="TIR" evidence="16">
    <location>
        <begin position="806"/>
        <end position="953"/>
    </location>
</feature>
<evidence type="ECO:0000259" key="16">
    <source>
        <dbReference type="PROSITE" id="PS50104"/>
    </source>
</evidence>
<dbReference type="GeneTree" id="ENSGT00940000163576"/>
<dbReference type="InterPro" id="IPR035897">
    <property type="entry name" value="Toll_tir_struct_dom_sf"/>
</dbReference>
<dbReference type="GO" id="GO:0019731">
    <property type="term" value="P:antibacterial humoral response"/>
    <property type="evidence" value="ECO:0007669"/>
    <property type="project" value="Ensembl"/>
</dbReference>
<keyword evidence="18" id="KW-1185">Reference proteome</keyword>
<evidence type="ECO:0000256" key="2">
    <source>
        <dbReference type="ARBA" id="ARBA00009634"/>
    </source>
</evidence>
<evidence type="ECO:0000256" key="6">
    <source>
        <dbReference type="ARBA" id="ARBA00022729"/>
    </source>
</evidence>
<keyword evidence="12" id="KW-0325">Glycoprotein</keyword>
<evidence type="ECO:0000256" key="4">
    <source>
        <dbReference type="ARBA" id="ARBA00022614"/>
    </source>
</evidence>
<dbReference type="SMART" id="SM00369">
    <property type="entry name" value="LRR_TYP"/>
    <property type="match status" value="14"/>
</dbReference>
<evidence type="ECO:0000256" key="10">
    <source>
        <dbReference type="ARBA" id="ARBA00023136"/>
    </source>
</evidence>
<keyword evidence="9 15" id="KW-1133">Transmembrane helix</keyword>
<keyword evidence="3" id="KW-0399">Innate immunity</keyword>
<keyword evidence="4" id="KW-0433">Leucine-rich repeat</keyword>
<reference evidence="17" key="5">
    <citation type="submission" date="2025-09" db="UniProtKB">
        <authorList>
            <consortium name="Ensembl"/>
        </authorList>
    </citation>
    <scope>IDENTIFICATION</scope>
</reference>
<keyword evidence="6" id="KW-0732">Signal</keyword>
<dbReference type="OMA" id="TLDNCCV"/>